<dbReference type="PROSITE" id="PS00041">
    <property type="entry name" value="HTH_ARAC_FAMILY_1"/>
    <property type="match status" value="1"/>
</dbReference>
<dbReference type="InterPro" id="IPR018062">
    <property type="entry name" value="HTH_AraC-typ_CS"/>
</dbReference>
<evidence type="ECO:0000256" key="2">
    <source>
        <dbReference type="ARBA" id="ARBA00023125"/>
    </source>
</evidence>
<dbReference type="RefSeq" id="WP_243742263.1">
    <property type="nucleotide sequence ID" value="NZ_SNYN01000001.1"/>
</dbReference>
<dbReference type="InterPro" id="IPR029062">
    <property type="entry name" value="Class_I_gatase-like"/>
</dbReference>
<feature type="domain" description="HTH araC/xylS-type" evidence="4">
    <location>
        <begin position="219"/>
        <end position="317"/>
    </location>
</feature>
<evidence type="ECO:0000256" key="3">
    <source>
        <dbReference type="ARBA" id="ARBA00023163"/>
    </source>
</evidence>
<reference evidence="5 6" key="1">
    <citation type="submission" date="2019-03" db="EMBL/GenBank/DDBJ databases">
        <title>Genomic Encyclopedia of Type Strains, Phase IV (KMG-IV): sequencing the most valuable type-strain genomes for metagenomic binning, comparative biology and taxonomic classification.</title>
        <authorList>
            <person name="Goeker M."/>
        </authorList>
    </citation>
    <scope>NUCLEOTIDE SEQUENCE [LARGE SCALE GENOMIC DNA]</scope>
    <source>
        <strain evidence="5 6">DSM 46770</strain>
    </source>
</reference>
<dbReference type="Gene3D" id="1.10.10.60">
    <property type="entry name" value="Homeodomain-like"/>
    <property type="match status" value="1"/>
</dbReference>
<sequence>MEPKDATVVVGVLAMPRLFGLDVTIPVHVFGRHPAYRVMVCGDGNEDRPGGRESASLDEAVAGVRTTHPLGDAVDADILIVPGYGEPYLPVPERYRRTLRVAYERRARIVGICTGVFALADAGLLSGRTATVHWRYAEYLRECFTDIEVVGNRLLVEDGRVLTSAGASAGIDTCLHLIEADLGTAAADGVAREVVTEPARPAEKAQYSTARPHTRETLRATLGWAADHLGDPITVAVLAERSRMSKRTLVRHFVRETGMPPMRWVTLRRIVAVRRLLEVTDWTIERIAAETGFGSPVNLRTIFRREVGVTPSAYRRMRGADAGHAAEDPP</sequence>
<accession>A0A4R6V3M7</accession>
<comment type="caution">
    <text evidence="5">The sequence shown here is derived from an EMBL/GenBank/DDBJ whole genome shotgun (WGS) entry which is preliminary data.</text>
</comment>
<keyword evidence="6" id="KW-1185">Reference proteome</keyword>
<dbReference type="InterPro" id="IPR052158">
    <property type="entry name" value="INH-QAR"/>
</dbReference>
<dbReference type="EMBL" id="SNYN01000001">
    <property type="protein sequence ID" value="TDQ54985.1"/>
    <property type="molecule type" value="Genomic_DNA"/>
</dbReference>
<organism evidence="5 6">
    <name type="scientific">Actinorugispora endophytica</name>
    <dbReference type="NCBI Taxonomy" id="1605990"/>
    <lineage>
        <taxon>Bacteria</taxon>
        <taxon>Bacillati</taxon>
        <taxon>Actinomycetota</taxon>
        <taxon>Actinomycetes</taxon>
        <taxon>Streptosporangiales</taxon>
        <taxon>Nocardiopsidaceae</taxon>
        <taxon>Actinorugispora</taxon>
    </lineage>
</organism>
<dbReference type="InterPro" id="IPR002818">
    <property type="entry name" value="DJ-1/PfpI"/>
</dbReference>
<evidence type="ECO:0000256" key="1">
    <source>
        <dbReference type="ARBA" id="ARBA00023015"/>
    </source>
</evidence>
<dbReference type="PROSITE" id="PS01124">
    <property type="entry name" value="HTH_ARAC_FAMILY_2"/>
    <property type="match status" value="1"/>
</dbReference>
<keyword evidence="3" id="KW-0804">Transcription</keyword>
<dbReference type="Gene3D" id="3.40.50.880">
    <property type="match status" value="1"/>
</dbReference>
<dbReference type="CDD" id="cd03137">
    <property type="entry name" value="GATase1_AraC_1"/>
    <property type="match status" value="1"/>
</dbReference>
<dbReference type="Pfam" id="PF01965">
    <property type="entry name" value="DJ-1_PfpI"/>
    <property type="match status" value="1"/>
</dbReference>
<evidence type="ECO:0000259" key="4">
    <source>
        <dbReference type="PROSITE" id="PS01124"/>
    </source>
</evidence>
<dbReference type="InterPro" id="IPR009057">
    <property type="entry name" value="Homeodomain-like_sf"/>
</dbReference>
<evidence type="ECO:0000313" key="6">
    <source>
        <dbReference type="Proteomes" id="UP000295281"/>
    </source>
</evidence>
<dbReference type="InterPro" id="IPR018060">
    <property type="entry name" value="HTH_AraC"/>
</dbReference>
<proteinExistence type="predicted"/>
<keyword evidence="1" id="KW-0805">Transcription regulation</keyword>
<dbReference type="PANTHER" id="PTHR43130:SF3">
    <property type="entry name" value="HTH-TYPE TRANSCRIPTIONAL REGULATOR RV1931C"/>
    <property type="match status" value="1"/>
</dbReference>
<gene>
    <name evidence="5" type="ORF">EV190_101306</name>
</gene>
<dbReference type="PANTHER" id="PTHR43130">
    <property type="entry name" value="ARAC-FAMILY TRANSCRIPTIONAL REGULATOR"/>
    <property type="match status" value="1"/>
</dbReference>
<dbReference type="GO" id="GO:0003700">
    <property type="term" value="F:DNA-binding transcription factor activity"/>
    <property type="evidence" value="ECO:0007669"/>
    <property type="project" value="InterPro"/>
</dbReference>
<protein>
    <submittedName>
        <fullName evidence="5">AraC family transcriptional regulator with amidase-like domain</fullName>
    </submittedName>
</protein>
<evidence type="ECO:0000313" key="5">
    <source>
        <dbReference type="EMBL" id="TDQ54985.1"/>
    </source>
</evidence>
<dbReference type="GO" id="GO:0043565">
    <property type="term" value="F:sequence-specific DNA binding"/>
    <property type="evidence" value="ECO:0007669"/>
    <property type="project" value="InterPro"/>
</dbReference>
<dbReference type="SUPFAM" id="SSF52317">
    <property type="entry name" value="Class I glutamine amidotransferase-like"/>
    <property type="match status" value="1"/>
</dbReference>
<dbReference type="SUPFAM" id="SSF46689">
    <property type="entry name" value="Homeodomain-like"/>
    <property type="match status" value="2"/>
</dbReference>
<dbReference type="SMART" id="SM00342">
    <property type="entry name" value="HTH_ARAC"/>
    <property type="match status" value="1"/>
</dbReference>
<keyword evidence="2" id="KW-0238">DNA-binding</keyword>
<dbReference type="AlphaFoldDB" id="A0A4R6V3M7"/>
<dbReference type="Proteomes" id="UP000295281">
    <property type="component" value="Unassembled WGS sequence"/>
</dbReference>
<name>A0A4R6V3M7_9ACTN</name>
<dbReference type="Pfam" id="PF12833">
    <property type="entry name" value="HTH_18"/>
    <property type="match status" value="1"/>
</dbReference>